<dbReference type="InterPro" id="IPR002937">
    <property type="entry name" value="Amino_oxidase"/>
</dbReference>
<dbReference type="Gene3D" id="3.50.50.60">
    <property type="entry name" value="FAD/NAD(P)-binding domain"/>
    <property type="match status" value="2"/>
</dbReference>
<dbReference type="InterPro" id="IPR036188">
    <property type="entry name" value="FAD/NAD-bd_sf"/>
</dbReference>
<comment type="caution">
    <text evidence="5">The sequence shown here is derived from an EMBL/GenBank/DDBJ whole genome shotgun (WGS) entry which is preliminary data.</text>
</comment>
<comment type="subunit">
    <text evidence="2">Interacts with COX5B; this interaction may contribute to localize PYROXD2 to the inner face of the inner mitochondrial membrane.</text>
</comment>
<reference evidence="6" key="1">
    <citation type="journal article" date="2019" name="Int. J. Syst. Evol. Microbiol.">
        <title>The Global Catalogue of Microorganisms (GCM) 10K type strain sequencing project: providing services to taxonomists for standard genome sequencing and annotation.</title>
        <authorList>
            <consortium name="The Broad Institute Genomics Platform"/>
            <consortium name="The Broad Institute Genome Sequencing Center for Infectious Disease"/>
            <person name="Wu L."/>
            <person name="Ma J."/>
        </authorList>
    </citation>
    <scope>NUCLEOTIDE SEQUENCE [LARGE SCALE GENOMIC DNA]</scope>
    <source>
        <strain evidence="6">TISTR 1514</strain>
    </source>
</reference>
<evidence type="ECO:0000256" key="3">
    <source>
        <dbReference type="ARBA" id="ARBA00040298"/>
    </source>
</evidence>
<protein>
    <recommendedName>
        <fullName evidence="3">Pyridine nucleotide-disulfide oxidoreductase domain-containing protein 2</fullName>
    </recommendedName>
</protein>
<evidence type="ECO:0000256" key="1">
    <source>
        <dbReference type="ARBA" id="ARBA00037217"/>
    </source>
</evidence>
<comment type="function">
    <text evidence="1">Probable oxidoreductase that may play a role as regulator of mitochondrial function.</text>
</comment>
<dbReference type="Pfam" id="PF01593">
    <property type="entry name" value="Amino_oxidase"/>
    <property type="match status" value="1"/>
</dbReference>
<keyword evidence="6" id="KW-1185">Reference proteome</keyword>
<evidence type="ECO:0000313" key="6">
    <source>
        <dbReference type="Proteomes" id="UP001597492"/>
    </source>
</evidence>
<name>A0ABW5UVA3_9MICO</name>
<dbReference type="PANTHER" id="PTHR10668">
    <property type="entry name" value="PHYTOENE DEHYDROGENASE"/>
    <property type="match status" value="1"/>
</dbReference>
<organism evidence="5 6">
    <name type="scientific">Gulosibacter faecalis</name>
    <dbReference type="NCBI Taxonomy" id="272240"/>
    <lineage>
        <taxon>Bacteria</taxon>
        <taxon>Bacillati</taxon>
        <taxon>Actinomycetota</taxon>
        <taxon>Actinomycetes</taxon>
        <taxon>Micrococcales</taxon>
        <taxon>Microbacteriaceae</taxon>
        <taxon>Gulosibacter</taxon>
    </lineage>
</organism>
<feature type="domain" description="Amine oxidase" evidence="4">
    <location>
        <begin position="29"/>
        <end position="405"/>
    </location>
</feature>
<dbReference type="RefSeq" id="WP_019617896.1">
    <property type="nucleotide sequence ID" value="NZ_JBHUNE010000003.1"/>
</dbReference>
<accession>A0ABW5UVA3</accession>
<proteinExistence type="predicted"/>
<evidence type="ECO:0000256" key="2">
    <source>
        <dbReference type="ARBA" id="ARBA00038825"/>
    </source>
</evidence>
<dbReference type="SUPFAM" id="SSF51905">
    <property type="entry name" value="FAD/NAD(P)-binding domain"/>
    <property type="match status" value="1"/>
</dbReference>
<gene>
    <name evidence="5" type="ORF">ACFSW7_03035</name>
</gene>
<dbReference type="PANTHER" id="PTHR10668:SF105">
    <property type="entry name" value="DEHYDROGENASE-RELATED"/>
    <property type="match status" value="1"/>
</dbReference>
<dbReference type="PRINTS" id="PR00419">
    <property type="entry name" value="ADXRDTASE"/>
</dbReference>
<dbReference type="EMBL" id="JBHUNE010000003">
    <property type="protein sequence ID" value="MFD2757350.1"/>
    <property type="molecule type" value="Genomic_DNA"/>
</dbReference>
<sequence>MHQYTLDAATAARETAGRRAVVVGAGPNGLTAAALLARAGWQVDIYERAAQPGGSASTTDALGPGTRVDLGAAAHPFGIASPAFRELRLEEHGLEWRHSPFALAHPLDDGRAGLLHHDLDWTADDLGRDAAAWRRLHRPLTDHIDEAVAALLQPAPRLAGRPRTLAKLARFAPTALAPAAAIANRRLRSAEGRALFAGSAAHAFAPLGQPLTGAFGALFGALGMTHGWPVARGGSGAITDALVEVATLAGARLHLGHEVTDLRDLPGADATVLALTPRQIARLGGTDELPTRRLARWRHGAAACKVDYLLREPAPWTNPRVAEATTVHVAGDADEVIRAEADVAAGRLPERPFVLMTQQQAADRTRSDGDGVVLSGYAHVPHGYADWHDDEVVDRIERQLERFAPGFRDTVVFRRVTPPAQLEAWNPNLVGGDIAAGAMTSGQLLTRLGVAANPYRLGAATYLASAAAPPGPGVHGMPGYWAAHAVLADFARANR</sequence>
<evidence type="ECO:0000259" key="4">
    <source>
        <dbReference type="Pfam" id="PF01593"/>
    </source>
</evidence>
<evidence type="ECO:0000313" key="5">
    <source>
        <dbReference type="EMBL" id="MFD2757350.1"/>
    </source>
</evidence>
<dbReference type="Proteomes" id="UP001597492">
    <property type="component" value="Unassembled WGS sequence"/>
</dbReference>